<evidence type="ECO:0000313" key="2">
    <source>
        <dbReference type="EMBL" id="QCC03739.1"/>
    </source>
</evidence>
<protein>
    <submittedName>
        <fullName evidence="2">Uncharacterized protein</fullName>
    </submittedName>
</protein>
<accession>A0AAE5ZKK3</accession>
<evidence type="ECO:0000313" key="3">
    <source>
        <dbReference type="Proteomes" id="UP000296079"/>
    </source>
</evidence>
<name>A0AAE5ZKK3_CUPNH</name>
<sequence length="61" mass="5907">MNNPLWSGRAALLAALLSLALTACGGGEDGSTLAPQAVKATMQAAPAGDAAASKQGMHCAP</sequence>
<feature type="signal peptide" evidence="1">
    <location>
        <begin position="1"/>
        <end position="25"/>
    </location>
</feature>
<organism evidence="2 3">
    <name type="scientific">Cupriavidus necator (strain ATCC 17699 / DSM 428 / KCTC 22496 / NCIMB 10442 / H16 / Stanier 337)</name>
    <name type="common">Ralstonia eutropha</name>
    <dbReference type="NCBI Taxonomy" id="381666"/>
    <lineage>
        <taxon>Bacteria</taxon>
        <taxon>Pseudomonadati</taxon>
        <taxon>Pseudomonadota</taxon>
        <taxon>Betaproteobacteria</taxon>
        <taxon>Burkholderiales</taxon>
        <taxon>Burkholderiaceae</taxon>
        <taxon>Cupriavidus</taxon>
    </lineage>
</organism>
<dbReference type="RefSeq" id="WP_010812410.1">
    <property type="nucleotide sequence ID" value="NC_008314.1"/>
</dbReference>
<dbReference type="EMBL" id="CP039288">
    <property type="protein sequence ID" value="QCC03739.1"/>
    <property type="molecule type" value="Genomic_DNA"/>
</dbReference>
<reference evidence="2 3" key="1">
    <citation type="submission" date="2019-04" db="EMBL/GenBank/DDBJ databases">
        <title>Long-read de novo sequencing of Cupriavidus necator H16.</title>
        <authorList>
            <person name="Little G.T."/>
            <person name="Ehsaan M."/>
            <person name="Arenas-Lopez C."/>
            <person name="Jawed K."/>
            <person name="Winzer K."/>
            <person name="Kovacs K."/>
            <person name="Malys N."/>
            <person name="Minton N.P."/>
        </authorList>
    </citation>
    <scope>NUCLEOTIDE SEQUENCE [LARGE SCALE GENOMIC DNA]</scope>
    <source>
        <strain evidence="2 3">H16</strain>
    </source>
</reference>
<feature type="chain" id="PRO_5042269306" evidence="1">
    <location>
        <begin position="26"/>
        <end position="61"/>
    </location>
</feature>
<gene>
    <name evidence="2" type="ORF">E6A55_24585</name>
</gene>
<dbReference type="AlphaFoldDB" id="A0AAE5ZKK3"/>
<dbReference type="Proteomes" id="UP000296079">
    <property type="component" value="Chromosome 2"/>
</dbReference>
<proteinExistence type="predicted"/>
<evidence type="ECO:0000256" key="1">
    <source>
        <dbReference type="SAM" id="SignalP"/>
    </source>
</evidence>
<keyword evidence="1" id="KW-0732">Signal</keyword>